<dbReference type="InterPro" id="IPR043129">
    <property type="entry name" value="ATPase_NBD"/>
</dbReference>
<dbReference type="Gene3D" id="3.30.420.40">
    <property type="match status" value="2"/>
</dbReference>
<proteinExistence type="inferred from homology"/>
<sequence length="403" mass="42517">MIDLREQLGPAGGVKQINRKRVLLAVMIKADTQAGLSRRTSLSGGTVSAIVRDMAADGTLLIEKSDNGGRGALVRLCPTSSVAVGVHIGFNHTRVVARRLDQGFADRHPGEYSNIGANSGLDRLLPEIRQQVDAAVRRAGGGQQPDIISLGVAVPRMIDPRTGRFTSPVLPPWNRRDDLAKQLRRTLGLTTVVLDNDANLGALAEQTFATDDGMETVVYVKVSTGVGAGLIIGNSLVRGHRGMAGEIGHSVMEPRGALCRCGGRGCLETVIGADSIVRQVREALSGSSLDVPDSLRSVIDRAHAEDAVCVRVLEDAGRRLGEALAVVCNMLNPNLIVLGGRLEAASDLVLGPCKESLVRYSLRGTADAVLRKSSLGQLTEAHGALVLGLRSYDRDGEAQAVAG</sequence>
<dbReference type="RefSeq" id="WP_329073707.1">
    <property type="nucleotide sequence ID" value="NZ_CP108849.2"/>
</dbReference>
<dbReference type="GeneID" id="91347068"/>
<name>A0ABZ1ZUK9_STRNV</name>
<evidence type="ECO:0000313" key="3">
    <source>
        <dbReference type="Proteomes" id="UP001432209"/>
    </source>
</evidence>
<reference evidence="2" key="1">
    <citation type="submission" date="2022-10" db="EMBL/GenBank/DDBJ databases">
        <title>The complete genomes of actinobacterial strains from the NBC collection.</title>
        <authorList>
            <person name="Joergensen T.S."/>
            <person name="Alvarez Arevalo M."/>
            <person name="Sterndorff E.B."/>
            <person name="Faurdal D."/>
            <person name="Vuksanovic O."/>
            <person name="Mourched A.-S."/>
            <person name="Charusanti P."/>
            <person name="Shaw S."/>
            <person name="Blin K."/>
            <person name="Weber T."/>
        </authorList>
    </citation>
    <scope>NUCLEOTIDE SEQUENCE</scope>
    <source>
        <strain evidence="2">NBC_01432</strain>
    </source>
</reference>
<protein>
    <submittedName>
        <fullName evidence="2">ROK family protein</fullName>
    </submittedName>
</protein>
<dbReference type="InterPro" id="IPR036388">
    <property type="entry name" value="WH-like_DNA-bd_sf"/>
</dbReference>
<dbReference type="Pfam" id="PF00480">
    <property type="entry name" value="ROK"/>
    <property type="match status" value="1"/>
</dbReference>
<evidence type="ECO:0000313" key="2">
    <source>
        <dbReference type="EMBL" id="WUX50158.1"/>
    </source>
</evidence>
<dbReference type="EMBL" id="CP109495">
    <property type="protein sequence ID" value="WUX50158.1"/>
    <property type="molecule type" value="Genomic_DNA"/>
</dbReference>
<dbReference type="PROSITE" id="PS01125">
    <property type="entry name" value="ROK"/>
    <property type="match status" value="1"/>
</dbReference>
<dbReference type="PANTHER" id="PTHR18964:SF173">
    <property type="entry name" value="GLUCOKINASE"/>
    <property type="match status" value="1"/>
</dbReference>
<dbReference type="SUPFAM" id="SSF53067">
    <property type="entry name" value="Actin-like ATPase domain"/>
    <property type="match status" value="1"/>
</dbReference>
<dbReference type="PANTHER" id="PTHR18964">
    <property type="entry name" value="ROK (REPRESSOR, ORF, KINASE) FAMILY"/>
    <property type="match status" value="1"/>
</dbReference>
<keyword evidence="3" id="KW-1185">Reference proteome</keyword>
<dbReference type="Gene3D" id="1.10.10.10">
    <property type="entry name" value="Winged helix-like DNA-binding domain superfamily/Winged helix DNA-binding domain"/>
    <property type="match status" value="1"/>
</dbReference>
<organism evidence="2 3">
    <name type="scientific">Streptomyces niveus</name>
    <name type="common">Streptomyces spheroides</name>
    <dbReference type="NCBI Taxonomy" id="193462"/>
    <lineage>
        <taxon>Bacteria</taxon>
        <taxon>Bacillati</taxon>
        <taxon>Actinomycetota</taxon>
        <taxon>Actinomycetes</taxon>
        <taxon>Kitasatosporales</taxon>
        <taxon>Streptomycetaceae</taxon>
        <taxon>Streptomyces</taxon>
    </lineage>
</organism>
<dbReference type="InterPro" id="IPR000600">
    <property type="entry name" value="ROK"/>
</dbReference>
<accession>A0ABZ1ZUK9</accession>
<dbReference type="Proteomes" id="UP001432209">
    <property type="component" value="Chromosome"/>
</dbReference>
<dbReference type="InterPro" id="IPR049874">
    <property type="entry name" value="ROK_cs"/>
</dbReference>
<gene>
    <name evidence="2" type="ORF">OG442_00490</name>
</gene>
<comment type="similarity">
    <text evidence="1">Belongs to the ROK (NagC/XylR) family.</text>
</comment>
<evidence type="ECO:0000256" key="1">
    <source>
        <dbReference type="ARBA" id="ARBA00006479"/>
    </source>
</evidence>